<keyword evidence="5 9" id="KW-1133">Transmembrane helix</keyword>
<comment type="subunit">
    <text evidence="2">The complex is composed of two ATP-binding proteins (CysA), two transmembrane proteins (CysT and CysW) and a solute-binding protein (CysP).</text>
</comment>
<dbReference type="GO" id="GO:0005886">
    <property type="term" value="C:plasma membrane"/>
    <property type="evidence" value="ECO:0007669"/>
    <property type="project" value="UniProtKB-SubCell"/>
</dbReference>
<feature type="transmembrane region" description="Helical" evidence="9">
    <location>
        <begin position="78"/>
        <end position="105"/>
    </location>
</feature>
<dbReference type="Proteomes" id="UP000245216">
    <property type="component" value="Unassembled WGS sequence"/>
</dbReference>
<evidence type="ECO:0000313" key="11">
    <source>
        <dbReference type="EMBL" id="PWE14051.1"/>
    </source>
</evidence>
<feature type="domain" description="ABC transmembrane type-1" evidence="10">
    <location>
        <begin position="79"/>
        <end position="281"/>
    </location>
</feature>
<dbReference type="Gene3D" id="1.10.3720.10">
    <property type="entry name" value="MetI-like"/>
    <property type="match status" value="1"/>
</dbReference>
<dbReference type="EMBL" id="CP096916">
    <property type="protein sequence ID" value="WBM37980.1"/>
    <property type="molecule type" value="Genomic_DNA"/>
</dbReference>
<reference evidence="11 13" key="1">
    <citation type="submission" date="2018-05" db="EMBL/GenBank/DDBJ databases">
        <title>Genome Sequence of an Efficient Indole-Degrading Bacterium, Alcaligenes sp.YBY.</title>
        <authorList>
            <person name="Yang B."/>
        </authorList>
    </citation>
    <scope>NUCLEOTIDE SEQUENCE [LARGE SCALE GENOMIC DNA]</scope>
    <source>
        <strain evidence="11 13">YBY</strain>
    </source>
</reference>
<dbReference type="STRING" id="511.UZ73_12030"/>
<dbReference type="SUPFAM" id="SSF161098">
    <property type="entry name" value="MetI-like"/>
    <property type="match status" value="1"/>
</dbReference>
<comment type="similarity">
    <text evidence="9">Belongs to the binding-protein-dependent transport system permease family. CysTW subfamily.</text>
</comment>
<dbReference type="AlphaFoldDB" id="A0A0M7F1L8"/>
<evidence type="ECO:0000256" key="5">
    <source>
        <dbReference type="ARBA" id="ARBA00022989"/>
    </source>
</evidence>
<dbReference type="Proteomes" id="UP001211866">
    <property type="component" value="Chromosome"/>
</dbReference>
<comment type="subcellular location">
    <subcellularLocation>
        <location evidence="1">Cell membrane</location>
        <topology evidence="1">Multi-pass membrane protein</topology>
    </subcellularLocation>
</comment>
<evidence type="ECO:0000256" key="8">
    <source>
        <dbReference type="ARBA" id="ARBA00025323"/>
    </source>
</evidence>
<comment type="function">
    <text evidence="8">Part of the ABC transporter complex CysAWTP (TC 3.A.1.6.1) involved in sulfate/thiosulfate import. Probably responsible for the translocation of the substrate across the membrane.</text>
</comment>
<feature type="transmembrane region" description="Helical" evidence="9">
    <location>
        <begin position="32"/>
        <end position="58"/>
    </location>
</feature>
<dbReference type="InterPro" id="IPR005667">
    <property type="entry name" value="Sulph_transpt2"/>
</dbReference>
<dbReference type="PANTHER" id="PTHR30406:SF10">
    <property type="entry name" value="SULFATE TRANSPORT SYSTEM PERMEASE PROTEIN CYST"/>
    <property type="match status" value="1"/>
</dbReference>
<reference evidence="11 13" key="2">
    <citation type="submission" date="2018-05" db="EMBL/GenBank/DDBJ databases">
        <authorList>
            <person name="Lanie J.A."/>
            <person name="Ng W.-L."/>
            <person name="Kazmierczak K.M."/>
            <person name="Andrzejewski T.M."/>
            <person name="Davidsen T.M."/>
            <person name="Wayne K.J."/>
            <person name="Tettelin H."/>
            <person name="Glass J.I."/>
            <person name="Rusch D."/>
            <person name="Podicherti R."/>
            <person name="Tsui H.-C.T."/>
            <person name="Winkler M.E."/>
        </authorList>
    </citation>
    <scope>NUCLEOTIDE SEQUENCE [LARGE SCALE GENOMIC DNA]</scope>
    <source>
        <strain evidence="11 13">YBY</strain>
    </source>
</reference>
<dbReference type="KEGG" id="afa:UZ73_12030"/>
<dbReference type="InterPro" id="IPR011865">
    <property type="entry name" value="CysT_permease"/>
</dbReference>
<sequence length="296" mass="32385">MSRTLVGGAQDSGAKTALKPIFFLRRPVMPGFGLSFGFSVLYLSIIVLLPLSALFMYVSDMSLADYWRAVTDKRVVSSYQVTISAAFYSTVIASVVGFIIAWIITRFEFPGRRLIDALVDLPFALPTSVAGLTLATLFVPGGWFGQFLPEGWKVAYQYPGIVLAMTFTSLPFVVRIVQPVIEELGAEYEEVAHTLGANGWQTFSKVVFPPLIPALVTGASQAFIRSLGEFGAVIMIAGNIPFKTEVSSLMIFVRLQEFNYPAAAAIASVILIASLLLLFTLQLVQNRLLGWQRRAP</sequence>
<dbReference type="InterPro" id="IPR000515">
    <property type="entry name" value="MetI-like"/>
</dbReference>
<dbReference type="EMBL" id="QEXO01000003">
    <property type="protein sequence ID" value="PWE14051.1"/>
    <property type="molecule type" value="Genomic_DNA"/>
</dbReference>
<dbReference type="NCBIfam" id="TIGR02139">
    <property type="entry name" value="permease_CysT"/>
    <property type="match status" value="1"/>
</dbReference>
<dbReference type="GeneID" id="29368159"/>
<reference evidence="12 14" key="3">
    <citation type="submission" date="2022-05" db="EMBL/GenBank/DDBJ databases">
        <title>Complete sequence of strain NY11312.</title>
        <authorList>
            <person name="Zhou D."/>
        </authorList>
    </citation>
    <scope>NUCLEOTIDE SEQUENCE [LARGE SCALE GENOMIC DNA]</scope>
    <source>
        <strain evidence="12 14">NY11312</strain>
    </source>
</reference>
<protein>
    <recommendedName>
        <fullName evidence="9">Sulfate transport system permease protein CysT</fullName>
    </recommendedName>
</protein>
<dbReference type="PROSITE" id="PS50928">
    <property type="entry name" value="ABC_TM1"/>
    <property type="match status" value="1"/>
</dbReference>
<accession>A0A0S2JSR5</accession>
<comment type="function">
    <text evidence="9">Part of the ABC transporter complex (TC 3.A.1.6.1) involved in sulfate/thiosulfate import.</text>
</comment>
<evidence type="ECO:0000313" key="12">
    <source>
        <dbReference type="EMBL" id="WBM37980.1"/>
    </source>
</evidence>
<keyword evidence="4 9" id="KW-0812">Transmembrane</keyword>
<proteinExistence type="inferred from homology"/>
<evidence type="ECO:0000256" key="2">
    <source>
        <dbReference type="ARBA" id="ARBA00011779"/>
    </source>
</evidence>
<dbReference type="RefSeq" id="WP_042485689.1">
    <property type="nucleotide sequence ID" value="NZ_CAXOJJ010000004.1"/>
</dbReference>
<organism evidence="11 13">
    <name type="scientific">Alcaligenes faecalis</name>
    <dbReference type="NCBI Taxonomy" id="511"/>
    <lineage>
        <taxon>Bacteria</taxon>
        <taxon>Pseudomonadati</taxon>
        <taxon>Pseudomonadota</taxon>
        <taxon>Betaproteobacteria</taxon>
        <taxon>Burkholderiales</taxon>
        <taxon>Alcaligenaceae</taxon>
        <taxon>Alcaligenes</taxon>
    </lineage>
</organism>
<keyword evidence="3 9" id="KW-0813">Transport</keyword>
<dbReference type="OrthoDB" id="9804629at2"/>
<feature type="transmembrane region" description="Helical" evidence="9">
    <location>
        <begin position="155"/>
        <end position="174"/>
    </location>
</feature>
<dbReference type="FunFam" id="1.10.3720.10:FF:000004">
    <property type="entry name" value="Sulfate transport system permease protein CysT"/>
    <property type="match status" value="1"/>
</dbReference>
<evidence type="ECO:0000256" key="4">
    <source>
        <dbReference type="ARBA" id="ARBA00022692"/>
    </source>
</evidence>
<evidence type="ECO:0000256" key="9">
    <source>
        <dbReference type="RuleBase" id="RU366001"/>
    </source>
</evidence>
<feature type="transmembrane region" description="Helical" evidence="9">
    <location>
        <begin position="262"/>
        <end position="284"/>
    </location>
</feature>
<evidence type="ECO:0000256" key="6">
    <source>
        <dbReference type="ARBA" id="ARBA00023032"/>
    </source>
</evidence>
<dbReference type="PANTHER" id="PTHR30406">
    <property type="entry name" value="SULFATE TRANSPORT SYSTEM PERMEASE PROTEIN"/>
    <property type="match status" value="1"/>
</dbReference>
<dbReference type="CDD" id="cd06261">
    <property type="entry name" value="TM_PBP2"/>
    <property type="match status" value="1"/>
</dbReference>
<evidence type="ECO:0000259" key="10">
    <source>
        <dbReference type="PROSITE" id="PS50928"/>
    </source>
</evidence>
<keyword evidence="6 9" id="KW-0764">Sulfate transport</keyword>
<comment type="caution">
    <text evidence="9">Lacks conserved residue(s) required for the propagation of feature annotation.</text>
</comment>
<evidence type="ECO:0000256" key="1">
    <source>
        <dbReference type="ARBA" id="ARBA00004651"/>
    </source>
</evidence>
<evidence type="ECO:0000313" key="13">
    <source>
        <dbReference type="Proteomes" id="UP000245216"/>
    </source>
</evidence>
<dbReference type="Pfam" id="PF00528">
    <property type="entry name" value="BPD_transp_1"/>
    <property type="match status" value="1"/>
</dbReference>
<feature type="transmembrane region" description="Helical" evidence="9">
    <location>
        <begin position="222"/>
        <end position="242"/>
    </location>
</feature>
<gene>
    <name evidence="11" type="primary">cysT</name>
    <name evidence="11" type="ORF">DF183_12930</name>
    <name evidence="12" type="ORF">M2J83_19650</name>
</gene>
<evidence type="ECO:0000256" key="3">
    <source>
        <dbReference type="ARBA" id="ARBA00022448"/>
    </source>
</evidence>
<keyword evidence="14" id="KW-1185">Reference proteome</keyword>
<dbReference type="InterPro" id="IPR035906">
    <property type="entry name" value="MetI-like_sf"/>
</dbReference>
<evidence type="ECO:0000313" key="14">
    <source>
        <dbReference type="Proteomes" id="UP001211866"/>
    </source>
</evidence>
<keyword evidence="7 9" id="KW-0472">Membrane</keyword>
<evidence type="ECO:0000256" key="7">
    <source>
        <dbReference type="ARBA" id="ARBA00023136"/>
    </source>
</evidence>
<name>A0A0M7F1L8_ALCFA</name>
<dbReference type="NCBIfam" id="TIGR00969">
    <property type="entry name" value="3a0106s02"/>
    <property type="match status" value="1"/>
</dbReference>
<dbReference type="GO" id="GO:0015419">
    <property type="term" value="F:ABC-type sulfate transporter activity"/>
    <property type="evidence" value="ECO:0007669"/>
    <property type="project" value="UniProtKB-UniRule"/>
</dbReference>
<feature type="transmembrane region" description="Helical" evidence="9">
    <location>
        <begin position="117"/>
        <end position="143"/>
    </location>
</feature>
<accession>A0A0M7F1L8</accession>